<dbReference type="CDD" id="cd04458">
    <property type="entry name" value="CSP_CDS"/>
    <property type="match status" value="1"/>
</dbReference>
<keyword evidence="6" id="KW-1185">Reference proteome</keyword>
<evidence type="ECO:0000256" key="2">
    <source>
        <dbReference type="ARBA" id="ARBA00022490"/>
    </source>
</evidence>
<dbReference type="Pfam" id="PF00313">
    <property type="entry name" value="CSD"/>
    <property type="match status" value="1"/>
</dbReference>
<dbReference type="PANTHER" id="PTHR46109">
    <property type="entry name" value="PROTEIN LIN-28"/>
    <property type="match status" value="1"/>
</dbReference>
<dbReference type="OrthoDB" id="9805039at2"/>
<organism evidence="5 6">
    <name type="scientific">Breznakia blatticola</name>
    <dbReference type="NCBI Taxonomy" id="1754012"/>
    <lineage>
        <taxon>Bacteria</taxon>
        <taxon>Bacillati</taxon>
        <taxon>Bacillota</taxon>
        <taxon>Erysipelotrichia</taxon>
        <taxon>Erysipelotrichales</taxon>
        <taxon>Erysipelotrichaceae</taxon>
        <taxon>Breznakia</taxon>
    </lineage>
</organism>
<dbReference type="GO" id="GO:0003677">
    <property type="term" value="F:DNA binding"/>
    <property type="evidence" value="ECO:0007669"/>
    <property type="project" value="UniProtKB-KW"/>
</dbReference>
<dbReference type="EMBL" id="SODD01000003">
    <property type="protein sequence ID" value="TDW25717.1"/>
    <property type="molecule type" value="Genomic_DNA"/>
</dbReference>
<dbReference type="PROSITE" id="PS00352">
    <property type="entry name" value="CSD_1"/>
    <property type="match status" value="1"/>
</dbReference>
<evidence type="ECO:0000256" key="3">
    <source>
        <dbReference type="RuleBase" id="RU000408"/>
    </source>
</evidence>
<dbReference type="GO" id="GO:0031054">
    <property type="term" value="P:pre-miRNA processing"/>
    <property type="evidence" value="ECO:0007669"/>
    <property type="project" value="TreeGrafter"/>
</dbReference>
<evidence type="ECO:0000256" key="1">
    <source>
        <dbReference type="ARBA" id="ARBA00004496"/>
    </source>
</evidence>
<dbReference type="InterPro" id="IPR011129">
    <property type="entry name" value="CSD"/>
</dbReference>
<dbReference type="PRINTS" id="PR00050">
    <property type="entry name" value="COLDSHOCK"/>
</dbReference>
<dbReference type="SUPFAM" id="SSF50249">
    <property type="entry name" value="Nucleic acid-binding proteins"/>
    <property type="match status" value="1"/>
</dbReference>
<dbReference type="GO" id="GO:0003729">
    <property type="term" value="F:mRNA binding"/>
    <property type="evidence" value="ECO:0007669"/>
    <property type="project" value="TreeGrafter"/>
</dbReference>
<dbReference type="RefSeq" id="WP_067421503.1">
    <property type="nucleotide sequence ID" value="NZ_SODD01000003.1"/>
</dbReference>
<dbReference type="SMART" id="SM00357">
    <property type="entry name" value="CSP"/>
    <property type="match status" value="1"/>
</dbReference>
<dbReference type="PROSITE" id="PS51857">
    <property type="entry name" value="CSD_2"/>
    <property type="match status" value="1"/>
</dbReference>
<protein>
    <submittedName>
        <fullName evidence="5">Putative cold-shock DNA-binding protein</fullName>
    </submittedName>
</protein>
<dbReference type="GO" id="GO:0005737">
    <property type="term" value="C:cytoplasm"/>
    <property type="evidence" value="ECO:0007669"/>
    <property type="project" value="UniProtKB-SubCell"/>
</dbReference>
<dbReference type="InterPro" id="IPR051373">
    <property type="entry name" value="Lin-28_RNA-binding"/>
</dbReference>
<name>A0A4R8AB97_9FIRM</name>
<reference evidence="5 6" key="1">
    <citation type="submission" date="2019-03" db="EMBL/GenBank/DDBJ databases">
        <title>Genomic Encyclopedia of Type Strains, Phase IV (KMG-IV): sequencing the most valuable type-strain genomes for metagenomic binning, comparative biology and taxonomic classification.</title>
        <authorList>
            <person name="Goeker M."/>
        </authorList>
    </citation>
    <scope>NUCLEOTIDE SEQUENCE [LARGE SCALE GENOMIC DNA]</scope>
    <source>
        <strain evidence="5 6">DSM 28867</strain>
    </source>
</reference>
<dbReference type="InterPro" id="IPR012340">
    <property type="entry name" value="NA-bd_OB-fold"/>
</dbReference>
<accession>A0A4R8AB97</accession>
<evidence type="ECO:0000313" key="6">
    <source>
        <dbReference type="Proteomes" id="UP000294743"/>
    </source>
</evidence>
<comment type="subcellular location">
    <subcellularLocation>
        <location evidence="1 3">Cytoplasm</location>
    </subcellularLocation>
</comment>
<evidence type="ECO:0000313" key="5">
    <source>
        <dbReference type="EMBL" id="TDW25717.1"/>
    </source>
</evidence>
<keyword evidence="2" id="KW-0963">Cytoplasm</keyword>
<dbReference type="InterPro" id="IPR002059">
    <property type="entry name" value="CSP_DNA-bd"/>
</dbReference>
<comment type="caution">
    <text evidence="5">The sequence shown here is derived from an EMBL/GenBank/DDBJ whole genome shotgun (WGS) entry which is preliminary data.</text>
</comment>
<dbReference type="PANTHER" id="PTHR46109:SF1">
    <property type="entry name" value="PROTEIN LIN-28 HOMOLOG"/>
    <property type="match status" value="1"/>
</dbReference>
<keyword evidence="5" id="KW-0238">DNA-binding</keyword>
<feature type="domain" description="CSD" evidence="4">
    <location>
        <begin position="1"/>
        <end position="64"/>
    </location>
</feature>
<sequence>MQGKIKMFNPEKGFGFITIEDGKDVFFHYSQLVMDGFKTIDPDTEVEFDMIETDRGLQAQDIKVIA</sequence>
<gene>
    <name evidence="5" type="ORF">EDD63_1034</name>
</gene>
<dbReference type="Gene3D" id="2.40.50.140">
    <property type="entry name" value="Nucleic acid-binding proteins"/>
    <property type="match status" value="1"/>
</dbReference>
<proteinExistence type="predicted"/>
<dbReference type="PIRSF" id="PIRSF002599">
    <property type="entry name" value="Cold_shock_A"/>
    <property type="match status" value="1"/>
</dbReference>
<evidence type="ECO:0000259" key="4">
    <source>
        <dbReference type="PROSITE" id="PS51857"/>
    </source>
</evidence>
<dbReference type="AlphaFoldDB" id="A0A4R8AB97"/>
<dbReference type="InterPro" id="IPR012156">
    <property type="entry name" value="Cold_shock_CspA"/>
</dbReference>
<dbReference type="InterPro" id="IPR019844">
    <property type="entry name" value="CSD_CS"/>
</dbReference>
<dbReference type="Proteomes" id="UP000294743">
    <property type="component" value="Unassembled WGS sequence"/>
</dbReference>